<accession>A0A3A4AMC5</accession>
<dbReference type="PANTHER" id="PTHR35176">
    <property type="entry name" value="HEME OXYGENASE HI_0854-RELATED"/>
    <property type="match status" value="1"/>
</dbReference>
<comment type="caution">
    <text evidence="3">The sequence shown here is derived from an EMBL/GenBank/DDBJ whole genome shotgun (WGS) entry which is preliminary data.</text>
</comment>
<evidence type="ECO:0000313" key="4">
    <source>
        <dbReference type="Proteomes" id="UP000265768"/>
    </source>
</evidence>
<evidence type="ECO:0000256" key="1">
    <source>
        <dbReference type="ARBA" id="ARBA00023002"/>
    </source>
</evidence>
<dbReference type="SUPFAM" id="SSF50475">
    <property type="entry name" value="FMN-binding split barrel"/>
    <property type="match status" value="1"/>
</dbReference>
<dbReference type="EMBL" id="QZEY01000008">
    <property type="protein sequence ID" value="RJL30816.1"/>
    <property type="molecule type" value="Genomic_DNA"/>
</dbReference>
<protein>
    <submittedName>
        <fullName evidence="3">PPOX class F420-dependent oxidoreductase</fullName>
    </submittedName>
</protein>
<feature type="domain" description="Pyridoxamine 5'-phosphate oxidase N-terminal" evidence="2">
    <location>
        <begin position="3"/>
        <end position="124"/>
    </location>
</feature>
<evidence type="ECO:0000313" key="3">
    <source>
        <dbReference type="EMBL" id="RJL30816.1"/>
    </source>
</evidence>
<sequence length="137" mass="15338">MALPAEARALLTAPNFAFVATLQPDGSPQTSIVWVKSDEEAVYFSTLKDRRKYANLARDPRVSLIVQDPEDPQRYVEVRGRAALSDDPERTLIEELALAYTGKPFRQEAPDKVRVIVRVVPEKVVHYAGPGQVRHLS</sequence>
<name>A0A3A4AMC5_9ACTN</name>
<dbReference type="InterPro" id="IPR052019">
    <property type="entry name" value="F420H2_bilvrd_red/Heme_oxyg"/>
</dbReference>
<dbReference type="Gene3D" id="2.30.110.10">
    <property type="entry name" value="Electron Transport, Fmn-binding Protein, Chain A"/>
    <property type="match status" value="1"/>
</dbReference>
<reference evidence="3 4" key="1">
    <citation type="submission" date="2018-09" db="EMBL/GenBank/DDBJ databases">
        <title>YIM 75507 draft genome.</title>
        <authorList>
            <person name="Tang S."/>
            <person name="Feng Y."/>
        </authorList>
    </citation>
    <scope>NUCLEOTIDE SEQUENCE [LARGE SCALE GENOMIC DNA]</scope>
    <source>
        <strain evidence="3 4">YIM 75507</strain>
    </source>
</reference>
<dbReference type="Pfam" id="PF01243">
    <property type="entry name" value="PNPOx_N"/>
    <property type="match status" value="1"/>
</dbReference>
<keyword evidence="1" id="KW-0560">Oxidoreductase</keyword>
<gene>
    <name evidence="3" type="ORF">D5H75_21115</name>
</gene>
<dbReference type="NCBIfam" id="TIGR03618">
    <property type="entry name" value="Rv1155_F420"/>
    <property type="match status" value="1"/>
</dbReference>
<dbReference type="InterPro" id="IPR012349">
    <property type="entry name" value="Split_barrel_FMN-bd"/>
</dbReference>
<proteinExistence type="predicted"/>
<evidence type="ECO:0000259" key="2">
    <source>
        <dbReference type="Pfam" id="PF01243"/>
    </source>
</evidence>
<dbReference type="InterPro" id="IPR019920">
    <property type="entry name" value="F420-binding_dom_put"/>
</dbReference>
<dbReference type="GO" id="GO:0005829">
    <property type="term" value="C:cytosol"/>
    <property type="evidence" value="ECO:0007669"/>
    <property type="project" value="TreeGrafter"/>
</dbReference>
<dbReference type="Proteomes" id="UP000265768">
    <property type="component" value="Unassembled WGS sequence"/>
</dbReference>
<dbReference type="AlphaFoldDB" id="A0A3A4AMC5"/>
<dbReference type="GO" id="GO:0070967">
    <property type="term" value="F:coenzyme F420 binding"/>
    <property type="evidence" value="ECO:0007669"/>
    <property type="project" value="TreeGrafter"/>
</dbReference>
<dbReference type="RefSeq" id="WP_119928240.1">
    <property type="nucleotide sequence ID" value="NZ_QZEY01000008.1"/>
</dbReference>
<dbReference type="InterPro" id="IPR011576">
    <property type="entry name" value="Pyridox_Oxase_N"/>
</dbReference>
<dbReference type="OrthoDB" id="162914at2"/>
<dbReference type="PANTHER" id="PTHR35176:SF6">
    <property type="entry name" value="HEME OXYGENASE HI_0854-RELATED"/>
    <property type="match status" value="1"/>
</dbReference>
<dbReference type="GO" id="GO:0016627">
    <property type="term" value="F:oxidoreductase activity, acting on the CH-CH group of donors"/>
    <property type="evidence" value="ECO:0007669"/>
    <property type="project" value="TreeGrafter"/>
</dbReference>
<organism evidence="3 4">
    <name type="scientific">Bailinhaonella thermotolerans</name>
    <dbReference type="NCBI Taxonomy" id="1070861"/>
    <lineage>
        <taxon>Bacteria</taxon>
        <taxon>Bacillati</taxon>
        <taxon>Actinomycetota</taxon>
        <taxon>Actinomycetes</taxon>
        <taxon>Streptosporangiales</taxon>
        <taxon>Streptosporangiaceae</taxon>
        <taxon>Bailinhaonella</taxon>
    </lineage>
</organism>
<keyword evidence="4" id="KW-1185">Reference proteome</keyword>